<dbReference type="Proteomes" id="UP000521872">
    <property type="component" value="Unassembled WGS sequence"/>
</dbReference>
<proteinExistence type="predicted"/>
<accession>A0A8H4QMT3</accession>
<evidence type="ECO:0000256" key="2">
    <source>
        <dbReference type="SAM" id="Phobius"/>
    </source>
</evidence>
<comment type="caution">
    <text evidence="3">The sequence shown here is derived from an EMBL/GenBank/DDBJ whole genome shotgun (WGS) entry which is preliminary data.</text>
</comment>
<organism evidence="3 4">
    <name type="scientific">Agrocybe pediades</name>
    <dbReference type="NCBI Taxonomy" id="84607"/>
    <lineage>
        <taxon>Eukaryota</taxon>
        <taxon>Fungi</taxon>
        <taxon>Dikarya</taxon>
        <taxon>Basidiomycota</taxon>
        <taxon>Agaricomycotina</taxon>
        <taxon>Agaricomycetes</taxon>
        <taxon>Agaricomycetidae</taxon>
        <taxon>Agaricales</taxon>
        <taxon>Agaricineae</taxon>
        <taxon>Strophariaceae</taxon>
        <taxon>Agrocybe</taxon>
    </lineage>
</organism>
<feature type="transmembrane region" description="Helical" evidence="2">
    <location>
        <begin position="118"/>
        <end position="140"/>
    </location>
</feature>
<feature type="region of interest" description="Disordered" evidence="1">
    <location>
        <begin position="252"/>
        <end position="276"/>
    </location>
</feature>
<protein>
    <submittedName>
        <fullName evidence="3">Uncharacterized protein</fullName>
    </submittedName>
</protein>
<evidence type="ECO:0000256" key="1">
    <source>
        <dbReference type="SAM" id="MobiDB-lite"/>
    </source>
</evidence>
<keyword evidence="2" id="KW-0472">Membrane</keyword>
<reference evidence="3 4" key="1">
    <citation type="submission" date="2019-12" db="EMBL/GenBank/DDBJ databases">
        <authorList>
            <person name="Floudas D."/>
            <person name="Bentzer J."/>
            <person name="Ahren D."/>
            <person name="Johansson T."/>
            <person name="Persson P."/>
            <person name="Tunlid A."/>
        </authorList>
    </citation>
    <scope>NUCLEOTIDE SEQUENCE [LARGE SCALE GENOMIC DNA]</scope>
    <source>
        <strain evidence="3 4">CBS 102.39</strain>
    </source>
</reference>
<gene>
    <name evidence="3" type="ORF">D9613_007979</name>
</gene>
<dbReference type="EMBL" id="JAACJL010000045">
    <property type="protein sequence ID" value="KAF4613954.1"/>
    <property type="molecule type" value="Genomic_DNA"/>
</dbReference>
<feature type="transmembrane region" description="Helical" evidence="2">
    <location>
        <begin position="152"/>
        <end position="173"/>
    </location>
</feature>
<keyword evidence="2" id="KW-1133">Transmembrane helix</keyword>
<name>A0A8H4QMT3_9AGAR</name>
<sequence length="276" mass="30531">MHQNFCRGPFIISYALSPHYYCTARMDPTASEATPRAAEFTTTDSPPQTVPTVDGSNLVVAMLLKGASFISENAKKQLRDLKTNFRKNPFISLAVMTPFIILFQLLTIRIFLDGPLDALILLFLEILYLTVFILKIAIWVPWRTFSFIFNNIFLYLSFALALWVTVAVALLAITNGLTQLMSRKLSFRKNKAQPATTPQPAEGPAAAISKSTNPRSTVLNLLIISLRFANDTLVSTLSLSQSALSKLENVVETPHAASDGNRTPTVAYNAERSKDD</sequence>
<evidence type="ECO:0000313" key="4">
    <source>
        <dbReference type="Proteomes" id="UP000521872"/>
    </source>
</evidence>
<evidence type="ECO:0000313" key="3">
    <source>
        <dbReference type="EMBL" id="KAF4613954.1"/>
    </source>
</evidence>
<dbReference type="AlphaFoldDB" id="A0A8H4QMT3"/>
<keyword evidence="2" id="KW-0812">Transmembrane</keyword>
<feature type="transmembrane region" description="Helical" evidence="2">
    <location>
        <begin position="90"/>
        <end position="112"/>
    </location>
</feature>
<keyword evidence="4" id="KW-1185">Reference proteome</keyword>